<keyword evidence="1" id="KW-0472">Membrane</keyword>
<organism evidence="2">
    <name type="scientific">marine metagenome</name>
    <dbReference type="NCBI Taxonomy" id="408172"/>
    <lineage>
        <taxon>unclassified sequences</taxon>
        <taxon>metagenomes</taxon>
        <taxon>ecological metagenomes</taxon>
    </lineage>
</organism>
<name>A0A382B5Q0_9ZZZZ</name>
<gene>
    <name evidence="2" type="ORF">METZ01_LOCUS161695</name>
</gene>
<evidence type="ECO:0000256" key="1">
    <source>
        <dbReference type="SAM" id="Phobius"/>
    </source>
</evidence>
<reference evidence="2" key="1">
    <citation type="submission" date="2018-05" db="EMBL/GenBank/DDBJ databases">
        <authorList>
            <person name="Lanie J.A."/>
            <person name="Ng W.-L."/>
            <person name="Kazmierczak K.M."/>
            <person name="Andrzejewski T.M."/>
            <person name="Davidsen T.M."/>
            <person name="Wayne K.J."/>
            <person name="Tettelin H."/>
            <person name="Glass J.I."/>
            <person name="Rusch D."/>
            <person name="Podicherti R."/>
            <person name="Tsui H.-C.T."/>
            <person name="Winkler M.E."/>
        </authorList>
    </citation>
    <scope>NUCLEOTIDE SEQUENCE</scope>
</reference>
<feature type="transmembrane region" description="Helical" evidence="1">
    <location>
        <begin position="78"/>
        <end position="99"/>
    </location>
</feature>
<proteinExistence type="predicted"/>
<protein>
    <submittedName>
        <fullName evidence="2">Uncharacterized protein</fullName>
    </submittedName>
</protein>
<dbReference type="EMBL" id="UINC01028230">
    <property type="protein sequence ID" value="SVB08841.1"/>
    <property type="molecule type" value="Genomic_DNA"/>
</dbReference>
<keyword evidence="1" id="KW-1133">Transmembrane helix</keyword>
<dbReference type="AlphaFoldDB" id="A0A382B5Q0"/>
<keyword evidence="1" id="KW-0812">Transmembrane</keyword>
<accession>A0A382B5Q0</accession>
<evidence type="ECO:0000313" key="2">
    <source>
        <dbReference type="EMBL" id="SVB08841.1"/>
    </source>
</evidence>
<sequence length="104" mass="10357">MSANNIVRILGLLAAVVAALISGGFPYDATVIAILGLVGGYYVGAGDRTAYLVLAVALAAVHGAIDGIPGVGMYVTSILGQVSSLVSAGAVTVIVVHIYEELTA</sequence>
<feature type="transmembrane region" description="Helical" evidence="1">
    <location>
        <begin position="50"/>
        <end position="71"/>
    </location>
</feature>